<comment type="caution">
    <text evidence="1">The sequence shown here is derived from an EMBL/GenBank/DDBJ whole genome shotgun (WGS) entry which is preliminary data.</text>
</comment>
<organism evidence="1 2">
    <name type="scientific">Phaeocystidibacter marisrubri</name>
    <dbReference type="NCBI Taxonomy" id="1577780"/>
    <lineage>
        <taxon>Bacteria</taxon>
        <taxon>Pseudomonadati</taxon>
        <taxon>Bacteroidota</taxon>
        <taxon>Flavobacteriia</taxon>
        <taxon>Flavobacteriales</taxon>
        <taxon>Phaeocystidibacteraceae</taxon>
        <taxon>Phaeocystidibacter</taxon>
    </lineage>
</organism>
<reference evidence="1 2" key="1">
    <citation type="submission" date="2019-10" db="EMBL/GenBank/DDBJ databases">
        <title>Genome sequence of Phaeocystidibacter marisrubri JCM30614 (type strain).</title>
        <authorList>
            <person name="Bowman J.P."/>
        </authorList>
    </citation>
    <scope>NUCLEOTIDE SEQUENCE [LARGE SCALE GENOMIC DNA]</scope>
    <source>
        <strain evidence="1 2">JCM 30614</strain>
    </source>
</reference>
<proteinExistence type="predicted"/>
<protein>
    <submittedName>
        <fullName evidence="1">Uncharacterized protein</fullName>
    </submittedName>
</protein>
<evidence type="ECO:0000313" key="2">
    <source>
        <dbReference type="Proteomes" id="UP000484164"/>
    </source>
</evidence>
<name>A0A6L3ZFZ4_9FLAO</name>
<dbReference type="RefSeq" id="WP_151694034.1">
    <property type="nucleotide sequence ID" value="NZ_WBVQ01000002.1"/>
</dbReference>
<sequence>MAYNIVLSVIQEEGNSVYPCQVVVDSTITSLQFIRTDSCLNFFQKANDLFNWEVLSEGVDAPEGQALNSFVNSVAKDCSRDTEYRIHFSGIHKGFFCASVYKGVVEDDYPLNSGGFELFLFYYDFEKNLILCSSHVPVFVN</sequence>
<dbReference type="Proteomes" id="UP000484164">
    <property type="component" value="Unassembled WGS sequence"/>
</dbReference>
<gene>
    <name evidence="1" type="ORF">F8C82_13070</name>
</gene>
<dbReference type="AlphaFoldDB" id="A0A6L3ZFZ4"/>
<accession>A0A6L3ZFZ4</accession>
<dbReference type="EMBL" id="WBVQ01000002">
    <property type="protein sequence ID" value="KAB2816606.1"/>
    <property type="molecule type" value="Genomic_DNA"/>
</dbReference>
<keyword evidence="2" id="KW-1185">Reference proteome</keyword>
<evidence type="ECO:0000313" key="1">
    <source>
        <dbReference type="EMBL" id="KAB2816606.1"/>
    </source>
</evidence>